<proteinExistence type="predicted"/>
<evidence type="ECO:0000313" key="2">
    <source>
        <dbReference type="Proteomes" id="UP001281761"/>
    </source>
</evidence>
<accession>A0ABQ9XKC2</accession>
<organism evidence="1 2">
    <name type="scientific">Blattamonas nauphoetae</name>
    <dbReference type="NCBI Taxonomy" id="2049346"/>
    <lineage>
        <taxon>Eukaryota</taxon>
        <taxon>Metamonada</taxon>
        <taxon>Preaxostyla</taxon>
        <taxon>Oxymonadida</taxon>
        <taxon>Blattamonas</taxon>
    </lineage>
</organism>
<evidence type="ECO:0000313" key="1">
    <source>
        <dbReference type="EMBL" id="KAK2952456.1"/>
    </source>
</evidence>
<keyword evidence="2" id="KW-1185">Reference proteome</keyword>
<reference evidence="1 2" key="1">
    <citation type="journal article" date="2022" name="bioRxiv">
        <title>Genomics of Preaxostyla Flagellates Illuminates Evolutionary Transitions and the Path Towards Mitochondrial Loss.</title>
        <authorList>
            <person name="Novak L.V.F."/>
            <person name="Treitli S.C."/>
            <person name="Pyrih J."/>
            <person name="Halakuc P."/>
            <person name="Pipaliya S.V."/>
            <person name="Vacek V."/>
            <person name="Brzon O."/>
            <person name="Soukal P."/>
            <person name="Eme L."/>
            <person name="Dacks J.B."/>
            <person name="Karnkowska A."/>
            <person name="Elias M."/>
            <person name="Hampl V."/>
        </authorList>
    </citation>
    <scope>NUCLEOTIDE SEQUENCE [LARGE SCALE GENOMIC DNA]</scope>
    <source>
        <strain evidence="1">NAU3</strain>
        <tissue evidence="1">Gut</tissue>
    </source>
</reference>
<dbReference type="EMBL" id="JARBJD010000103">
    <property type="protein sequence ID" value="KAK2952456.1"/>
    <property type="molecule type" value="Genomic_DNA"/>
</dbReference>
<dbReference type="Proteomes" id="UP001281761">
    <property type="component" value="Unassembled WGS sequence"/>
</dbReference>
<sequence length="123" mass="13941">MKDTVDDLFTRLFVSDDGSFRGFADAKLTLLSSQHHFLQHEMHLSAELRVCLMSVLADCVDLARPHAVSSLVDGTRLTERYVRQILFFKLIQPLEPYLRLALTSVLSFSSTTLILNWAQVSLT</sequence>
<name>A0ABQ9XKC2_9EUKA</name>
<gene>
    <name evidence="1" type="ORF">BLNAU_12562</name>
</gene>
<protein>
    <submittedName>
        <fullName evidence="1">Uncharacterized protein</fullName>
    </submittedName>
</protein>
<comment type="caution">
    <text evidence="1">The sequence shown here is derived from an EMBL/GenBank/DDBJ whole genome shotgun (WGS) entry which is preliminary data.</text>
</comment>